<dbReference type="GO" id="GO:0008506">
    <property type="term" value="F:sucrose:proton symporter activity"/>
    <property type="evidence" value="ECO:0007669"/>
    <property type="project" value="TreeGrafter"/>
</dbReference>
<evidence type="ECO:0000256" key="1">
    <source>
        <dbReference type="ARBA" id="ARBA00004141"/>
    </source>
</evidence>
<evidence type="ECO:0000256" key="4">
    <source>
        <dbReference type="ARBA" id="ARBA00022989"/>
    </source>
</evidence>
<evidence type="ECO:0000256" key="2">
    <source>
        <dbReference type="ARBA" id="ARBA00022448"/>
    </source>
</evidence>
<dbReference type="Pfam" id="PF13347">
    <property type="entry name" value="MFS_2"/>
    <property type="match status" value="1"/>
</dbReference>
<accession>A0A177AL98</accession>
<keyword evidence="5 7" id="KW-0472">Membrane</keyword>
<feature type="transmembrane region" description="Helical" evidence="7">
    <location>
        <begin position="162"/>
        <end position="180"/>
    </location>
</feature>
<feature type="transmembrane region" description="Helical" evidence="7">
    <location>
        <begin position="277"/>
        <end position="299"/>
    </location>
</feature>
<evidence type="ECO:0000256" key="7">
    <source>
        <dbReference type="SAM" id="Phobius"/>
    </source>
</evidence>
<dbReference type="Proteomes" id="UP000077154">
    <property type="component" value="Unassembled WGS sequence"/>
</dbReference>
<dbReference type="AlphaFoldDB" id="A0A177AL98"/>
<feature type="region of interest" description="Disordered" evidence="6">
    <location>
        <begin position="1"/>
        <end position="55"/>
    </location>
</feature>
<feature type="region of interest" description="Disordered" evidence="6">
    <location>
        <begin position="622"/>
        <end position="652"/>
    </location>
</feature>
<keyword evidence="2" id="KW-0813">Transport</keyword>
<feature type="transmembrane region" description="Helical" evidence="7">
    <location>
        <begin position="343"/>
        <end position="365"/>
    </location>
</feature>
<dbReference type="EMBL" id="KV441386">
    <property type="protein sequence ID" value="OAF62828.1"/>
    <property type="molecule type" value="Genomic_DNA"/>
</dbReference>
<reference evidence="8" key="1">
    <citation type="submission" date="2016-03" db="EMBL/GenBank/DDBJ databases">
        <title>Updated assembly of Pseudogymnoascus destructans, the fungus causing white-nose syndrome of bats.</title>
        <authorList>
            <person name="Palmer J.M."/>
            <person name="Drees K.P."/>
            <person name="Foster J.T."/>
            <person name="Lindner D.L."/>
        </authorList>
    </citation>
    <scope>NUCLEOTIDE SEQUENCE [LARGE SCALE GENOMIC DNA]</scope>
    <source>
        <strain evidence="8">20631-21</strain>
    </source>
</reference>
<feature type="transmembrane region" description="Helical" evidence="7">
    <location>
        <begin position="200"/>
        <end position="219"/>
    </location>
</feature>
<feature type="transmembrane region" description="Helical" evidence="7">
    <location>
        <begin position="462"/>
        <end position="480"/>
    </location>
</feature>
<dbReference type="SUPFAM" id="SSF103473">
    <property type="entry name" value="MFS general substrate transporter"/>
    <property type="match status" value="1"/>
</dbReference>
<feature type="transmembrane region" description="Helical" evidence="7">
    <location>
        <begin position="583"/>
        <end position="603"/>
    </location>
</feature>
<evidence type="ECO:0000256" key="6">
    <source>
        <dbReference type="SAM" id="MobiDB-lite"/>
    </source>
</evidence>
<evidence type="ECO:0008006" key="9">
    <source>
        <dbReference type="Google" id="ProtNLM"/>
    </source>
</evidence>
<dbReference type="RefSeq" id="XP_024328099.1">
    <property type="nucleotide sequence ID" value="XM_024464055.1"/>
</dbReference>
<dbReference type="Gene3D" id="1.20.1250.20">
    <property type="entry name" value="MFS general substrate transporter like domains"/>
    <property type="match status" value="1"/>
</dbReference>
<dbReference type="GO" id="GO:0005886">
    <property type="term" value="C:plasma membrane"/>
    <property type="evidence" value="ECO:0007669"/>
    <property type="project" value="TreeGrafter"/>
</dbReference>
<dbReference type="eggNOG" id="KOG0637">
    <property type="taxonomic scope" value="Eukaryota"/>
</dbReference>
<sequence>MSLSDAKSPPQGRERTDTELAPGSERNSSDASGVANGSPHKVSFDGAGDPANEQSPLLRASQSEDDGDGLLNDGTALDHHDEYQVTKSVWYLIILTISLGGLQIAWSVELSNGSPYLLSLGLSKSVMALVWIAGPLSGTLVQPYVGVRSDNCRIPWGKRKPFILGGAAATIVSLLALAWTKEVVGGFLGIFGAKKDDPGVKVTTIVVAVLFVYVLDFAINTIQAAIRAFMVDCAPTHQQEAANAMGSRMTGIGNIIGYCFGYINLPRYMWFFGDTQFKILCVIASICLSFTVAISIIFIKERDPREEGPPLGDKGGVVSFFKGVFSSIKSLPPQTRKVCEVQFFAWIGWFGFLFYLSTWVAELYVEPFVEANPDLTPEEIDRLYEKGTRIGTFALLVWASVSLAANVFLPFFIAPTYDAPLVPSAGQVTQSIHSQSSSSSYTTRLDRFLERLVIPWLSLRRAWTISLIMFGLCMFSTLMVPNPTVATIVVGIVGIPWALTIWAPFAIISAEISMRDALRRAQALNVASGGRVDPLSRDDNGDQAGVILGIHNVSIAAPQVLATLGSSLIFKFLQKPRGTPGDMSMPASLAAGGIFALIAAYMASRLAEDSSVEGLEAARGLAAHSGGRRETNASQNRRSLSRSRSFETGLTY</sequence>
<feature type="transmembrane region" description="Helical" evidence="7">
    <location>
        <begin position="393"/>
        <end position="414"/>
    </location>
</feature>
<keyword evidence="3 7" id="KW-0812">Transmembrane</keyword>
<evidence type="ECO:0000256" key="3">
    <source>
        <dbReference type="ARBA" id="ARBA00022692"/>
    </source>
</evidence>
<evidence type="ECO:0000256" key="5">
    <source>
        <dbReference type="ARBA" id="ARBA00023136"/>
    </source>
</evidence>
<protein>
    <recommendedName>
        <fullName evidence="9">General alpha-glucoside permease</fullName>
    </recommendedName>
</protein>
<keyword evidence="4 7" id="KW-1133">Transmembrane helix</keyword>
<feature type="transmembrane region" description="Helical" evidence="7">
    <location>
        <begin position="120"/>
        <end position="141"/>
    </location>
</feature>
<name>A0A177AL98_9PEZI</name>
<comment type="subcellular location">
    <subcellularLocation>
        <location evidence="1">Membrane</location>
        <topology evidence="1">Multi-pass membrane protein</topology>
    </subcellularLocation>
</comment>
<organism evidence="8">
    <name type="scientific">Pseudogymnoascus destructans</name>
    <dbReference type="NCBI Taxonomy" id="655981"/>
    <lineage>
        <taxon>Eukaryota</taxon>
        <taxon>Fungi</taxon>
        <taxon>Dikarya</taxon>
        <taxon>Ascomycota</taxon>
        <taxon>Pezizomycotina</taxon>
        <taxon>Leotiomycetes</taxon>
        <taxon>Thelebolales</taxon>
        <taxon>Thelebolaceae</taxon>
        <taxon>Pseudogymnoascus</taxon>
    </lineage>
</organism>
<dbReference type="PANTHER" id="PTHR19432">
    <property type="entry name" value="SUGAR TRANSPORTER"/>
    <property type="match status" value="1"/>
</dbReference>
<dbReference type="PANTHER" id="PTHR19432:SF35">
    <property type="entry name" value="SOLUTE CARRIER FAMILY 45 MEMBER 3 ISOFORM X1"/>
    <property type="match status" value="1"/>
</dbReference>
<dbReference type="InterPro" id="IPR036259">
    <property type="entry name" value="MFS_trans_sf"/>
</dbReference>
<dbReference type="GeneID" id="36283459"/>
<proteinExistence type="predicted"/>
<gene>
    <name evidence="8" type="ORF">VC83_00361</name>
</gene>
<evidence type="ECO:0000313" key="8">
    <source>
        <dbReference type="EMBL" id="OAF62828.1"/>
    </source>
</evidence>
<dbReference type="VEuPathDB" id="FungiDB:GMDG_06322"/>
<feature type="transmembrane region" description="Helical" evidence="7">
    <location>
        <begin position="89"/>
        <end position="108"/>
    </location>
</feature>
<feature type="transmembrane region" description="Helical" evidence="7">
    <location>
        <begin position="486"/>
        <end position="510"/>
    </location>
</feature>
<feature type="transmembrane region" description="Helical" evidence="7">
    <location>
        <begin position="252"/>
        <end position="271"/>
    </location>
</feature>
<dbReference type="OrthoDB" id="28755at2759"/>